<evidence type="ECO:0000313" key="3">
    <source>
        <dbReference type="Proteomes" id="UP000663829"/>
    </source>
</evidence>
<dbReference type="Proteomes" id="UP000681722">
    <property type="component" value="Unassembled WGS sequence"/>
</dbReference>
<gene>
    <name evidence="1" type="ORF">GPM918_LOCUS43699</name>
    <name evidence="2" type="ORF">SRO942_LOCUS45267</name>
</gene>
<dbReference type="OrthoDB" id="9980986at2759"/>
<reference evidence="1" key="1">
    <citation type="submission" date="2021-02" db="EMBL/GenBank/DDBJ databases">
        <authorList>
            <person name="Nowell W R."/>
        </authorList>
    </citation>
    <scope>NUCLEOTIDE SEQUENCE</scope>
</reference>
<keyword evidence="3" id="KW-1185">Reference proteome</keyword>
<dbReference type="Proteomes" id="UP000663829">
    <property type="component" value="Unassembled WGS sequence"/>
</dbReference>
<dbReference type="AlphaFoldDB" id="A0A816C5G3"/>
<comment type="caution">
    <text evidence="1">The sequence shown here is derived from an EMBL/GenBank/DDBJ whole genome shotgun (WGS) entry which is preliminary data.</text>
</comment>
<evidence type="ECO:0000313" key="1">
    <source>
        <dbReference type="EMBL" id="CAF1620283.1"/>
    </source>
</evidence>
<protein>
    <submittedName>
        <fullName evidence="1">Uncharacterized protein</fullName>
    </submittedName>
</protein>
<accession>A0A816C5G3</accession>
<evidence type="ECO:0000313" key="2">
    <source>
        <dbReference type="EMBL" id="CAF4510091.1"/>
    </source>
</evidence>
<name>A0A816C5G3_9BILA</name>
<dbReference type="EMBL" id="CAJNOQ010040509">
    <property type="protein sequence ID" value="CAF1620283.1"/>
    <property type="molecule type" value="Genomic_DNA"/>
</dbReference>
<organism evidence="1 3">
    <name type="scientific">Didymodactylos carnosus</name>
    <dbReference type="NCBI Taxonomy" id="1234261"/>
    <lineage>
        <taxon>Eukaryota</taxon>
        <taxon>Metazoa</taxon>
        <taxon>Spiralia</taxon>
        <taxon>Gnathifera</taxon>
        <taxon>Rotifera</taxon>
        <taxon>Eurotatoria</taxon>
        <taxon>Bdelloidea</taxon>
        <taxon>Philodinida</taxon>
        <taxon>Philodinidae</taxon>
        <taxon>Didymodactylos</taxon>
    </lineage>
</organism>
<proteinExistence type="predicted"/>
<sequence length="149" mass="16633">MGHMHGQWSCCGPHLAAVAATDAAPWNFKMDINYDAYVWDCSPSTNYPDQLYTNVSCLLTGSWSLDRITFQLTAIPANLPALMATYTMKNQKPETVMFSAEGNWAATVPVNRNSNPGSYNINDKLEFSYGGRNYTHYFGYGTNPHCPRC</sequence>
<dbReference type="EMBL" id="CAJOBC010107656">
    <property type="protein sequence ID" value="CAF4510091.1"/>
    <property type="molecule type" value="Genomic_DNA"/>
</dbReference>